<reference evidence="1" key="1">
    <citation type="submission" date="2020-11" db="EMBL/GenBank/DDBJ databases">
        <authorList>
            <person name="Tran Van P."/>
        </authorList>
    </citation>
    <scope>NUCLEOTIDE SEQUENCE</scope>
</reference>
<name>A0A7R9AFU0_9CRUS</name>
<evidence type="ECO:0000313" key="2">
    <source>
        <dbReference type="Proteomes" id="UP000677054"/>
    </source>
</evidence>
<protein>
    <submittedName>
        <fullName evidence="1">Uncharacterized protein</fullName>
    </submittedName>
</protein>
<sequence>MGCREQRFHLVRNLGAIQKQDTVMREAIPAKLRLALTLRYLAPGEADVQEAEHEHIFMHGLLMYCIFRPDVKYVYPYIQRKCIG</sequence>
<gene>
    <name evidence="1" type="ORF">DSTB1V02_LOCUS12957</name>
</gene>
<proteinExistence type="predicted"/>
<evidence type="ECO:0000313" key="1">
    <source>
        <dbReference type="EMBL" id="CAD7253207.1"/>
    </source>
</evidence>
<dbReference type="Proteomes" id="UP000677054">
    <property type="component" value="Unassembled WGS sequence"/>
</dbReference>
<dbReference type="EMBL" id="CAJPEV010005453">
    <property type="protein sequence ID" value="CAG0903172.1"/>
    <property type="molecule type" value="Genomic_DNA"/>
</dbReference>
<dbReference type="OrthoDB" id="6627079at2759"/>
<accession>A0A7R9AFU0</accession>
<keyword evidence="2" id="KW-1185">Reference proteome</keyword>
<dbReference type="EMBL" id="LR904970">
    <property type="protein sequence ID" value="CAD7253207.1"/>
    <property type="molecule type" value="Genomic_DNA"/>
</dbReference>
<dbReference type="AlphaFoldDB" id="A0A7R9AFU0"/>
<organism evidence="1">
    <name type="scientific">Darwinula stevensoni</name>
    <dbReference type="NCBI Taxonomy" id="69355"/>
    <lineage>
        <taxon>Eukaryota</taxon>
        <taxon>Metazoa</taxon>
        <taxon>Ecdysozoa</taxon>
        <taxon>Arthropoda</taxon>
        <taxon>Crustacea</taxon>
        <taxon>Oligostraca</taxon>
        <taxon>Ostracoda</taxon>
        <taxon>Podocopa</taxon>
        <taxon>Podocopida</taxon>
        <taxon>Darwinulocopina</taxon>
        <taxon>Darwinuloidea</taxon>
        <taxon>Darwinulidae</taxon>
        <taxon>Darwinula</taxon>
    </lineage>
</organism>